<name>A0A1G1KZK3_9BACT</name>
<keyword evidence="1" id="KW-0732">Signal</keyword>
<dbReference type="AlphaFoldDB" id="A0A1G1KZK3"/>
<organism evidence="2 3">
    <name type="scientific">Candidatus Danuiimicrobium aquiferis</name>
    <dbReference type="NCBI Taxonomy" id="1801832"/>
    <lineage>
        <taxon>Bacteria</taxon>
        <taxon>Pseudomonadati</taxon>
        <taxon>Candidatus Omnitrophota</taxon>
        <taxon>Candidatus Danuiimicrobium</taxon>
    </lineage>
</organism>
<dbReference type="EMBL" id="MHFR01000034">
    <property type="protein sequence ID" value="OGW98344.1"/>
    <property type="molecule type" value="Genomic_DNA"/>
</dbReference>
<feature type="chain" id="PRO_5009576625" evidence="1">
    <location>
        <begin position="25"/>
        <end position="60"/>
    </location>
</feature>
<evidence type="ECO:0000313" key="3">
    <source>
        <dbReference type="Proteomes" id="UP000178187"/>
    </source>
</evidence>
<accession>A0A1G1KZK3</accession>
<gene>
    <name evidence="2" type="ORF">A3G33_02600</name>
</gene>
<dbReference type="Proteomes" id="UP000178187">
    <property type="component" value="Unassembled WGS sequence"/>
</dbReference>
<proteinExistence type="predicted"/>
<evidence type="ECO:0000313" key="2">
    <source>
        <dbReference type="EMBL" id="OGW98344.1"/>
    </source>
</evidence>
<comment type="caution">
    <text evidence="2">The sequence shown here is derived from an EMBL/GenBank/DDBJ whole genome shotgun (WGS) entry which is preliminary data.</text>
</comment>
<sequence>MRKMKSITAIFLLSICLYGCTVKAVGDPNRPITINANIVVDIRGLKNTANNIEDMVAKGG</sequence>
<protein>
    <submittedName>
        <fullName evidence="2">Uncharacterized protein</fullName>
    </submittedName>
</protein>
<evidence type="ECO:0000256" key="1">
    <source>
        <dbReference type="SAM" id="SignalP"/>
    </source>
</evidence>
<feature type="signal peptide" evidence="1">
    <location>
        <begin position="1"/>
        <end position="24"/>
    </location>
</feature>
<reference evidence="2 3" key="1">
    <citation type="journal article" date="2016" name="Nat. Commun.">
        <title>Thousands of microbial genomes shed light on interconnected biogeochemical processes in an aquifer system.</title>
        <authorList>
            <person name="Anantharaman K."/>
            <person name="Brown C.T."/>
            <person name="Hug L.A."/>
            <person name="Sharon I."/>
            <person name="Castelle C.J."/>
            <person name="Probst A.J."/>
            <person name="Thomas B.C."/>
            <person name="Singh A."/>
            <person name="Wilkins M.J."/>
            <person name="Karaoz U."/>
            <person name="Brodie E.L."/>
            <person name="Williams K.H."/>
            <person name="Hubbard S.S."/>
            <person name="Banfield J.F."/>
        </authorList>
    </citation>
    <scope>NUCLEOTIDE SEQUENCE [LARGE SCALE GENOMIC DNA]</scope>
</reference>